<reference evidence="1" key="1">
    <citation type="journal article" date="2008" name="Science">
        <title>The Physcomitrella genome reveals evolutionary insights into the conquest of land by plants.</title>
        <authorList>
            <person name="Rensing S."/>
            <person name="Lang D."/>
            <person name="Zimmer A."/>
            <person name="Terry A."/>
            <person name="Salamov A."/>
            <person name="Shapiro H."/>
            <person name="Nishiyama T."/>
            <person name="Perroud P.-F."/>
            <person name="Lindquist E."/>
            <person name="Kamisugi Y."/>
            <person name="Tanahashi T."/>
            <person name="Sakakibara K."/>
            <person name="Fujita T."/>
            <person name="Oishi K."/>
            <person name="Shin-I T."/>
            <person name="Kuroki Y."/>
            <person name="Toyoda A."/>
            <person name="Suzuki Y."/>
            <person name="Hashimoto A."/>
            <person name="Yamaguchi K."/>
            <person name="Sugano A."/>
            <person name="Kohara Y."/>
            <person name="Fujiyama A."/>
            <person name="Anterola A."/>
            <person name="Aoki S."/>
            <person name="Ashton N."/>
            <person name="Barbazuk W.B."/>
            <person name="Barker E."/>
            <person name="Bennetzen J."/>
            <person name="Bezanilla M."/>
            <person name="Blankenship R."/>
            <person name="Cho S.H."/>
            <person name="Dutcher S."/>
            <person name="Estelle M."/>
            <person name="Fawcett J.A."/>
            <person name="Gundlach H."/>
            <person name="Hanada K."/>
            <person name="Heyl A."/>
            <person name="Hicks K.A."/>
            <person name="Hugh J."/>
            <person name="Lohr M."/>
            <person name="Mayer K."/>
            <person name="Melkozernov A."/>
            <person name="Murata T."/>
            <person name="Nelson D."/>
            <person name="Pils B."/>
            <person name="Prigge M."/>
            <person name="Reiss B."/>
            <person name="Renner T."/>
            <person name="Rombauts S."/>
            <person name="Rushton P."/>
            <person name="Sanderfoot A."/>
            <person name="Schween G."/>
            <person name="Shiu S.-H."/>
            <person name="Stueber K."/>
            <person name="Theodoulou F.L."/>
            <person name="Tu H."/>
            <person name="Van de Peer Y."/>
            <person name="Verrier P.J."/>
            <person name="Waters E."/>
            <person name="Wood A."/>
            <person name="Yang L."/>
            <person name="Cove D."/>
            <person name="Cuming A."/>
            <person name="Hasebe M."/>
            <person name="Lucas S."/>
            <person name="Mishler D.B."/>
            <person name="Reski R."/>
            <person name="Grigoriev I."/>
            <person name="Quatrano R.S."/>
            <person name="Boore J.L."/>
        </authorList>
    </citation>
    <scope>NUCLEOTIDE SEQUENCE [LARGE SCALE GENOMIC DNA]</scope>
</reference>
<dbReference type="AlphaFoldDB" id="A9U4A1"/>
<organism>
    <name type="scientific">Physcomitrium patens</name>
    <name type="common">Spreading-leaved earth moss</name>
    <name type="synonym">Physcomitrella patens</name>
    <dbReference type="NCBI Taxonomy" id="3218"/>
    <lineage>
        <taxon>Eukaryota</taxon>
        <taxon>Viridiplantae</taxon>
        <taxon>Streptophyta</taxon>
        <taxon>Embryophyta</taxon>
        <taxon>Bryophyta</taxon>
        <taxon>Bryophytina</taxon>
        <taxon>Bryopsida</taxon>
        <taxon>Funariidae</taxon>
        <taxon>Funariales</taxon>
        <taxon>Funariaceae</taxon>
        <taxon>Physcomitrium</taxon>
    </lineage>
</organism>
<dbReference type="EMBL" id="DS545378">
    <property type="protein sequence ID" value="EDQ49498.1"/>
    <property type="molecule type" value="Genomic_DNA"/>
</dbReference>
<proteinExistence type="predicted"/>
<accession>A9U4A1</accession>
<evidence type="ECO:0000313" key="1">
    <source>
        <dbReference type="EMBL" id="EDQ49498.1"/>
    </source>
</evidence>
<name>A9U4A1_PHYPA</name>
<protein>
    <submittedName>
        <fullName evidence="1">Predicted protein</fullName>
    </submittedName>
</protein>
<gene>
    <name evidence="1" type="ORF">PHYPADRAFT_101871</name>
</gene>
<sequence>MAAYFNCIFSYAVLAGACPQTHKANEDLPQQNTTLFPANLGLRSKSVADIVWTRSNLEVCNGKYFMVFVGAAGSRRAQRSALIVTVEALRSDRIGILVQSHSQILYGADRFEDGLVSKLASKFVDCRAASFDSGHLKNARTGHWFEIQLDILETAVFS</sequence>